<dbReference type="InterPro" id="IPR015590">
    <property type="entry name" value="Aldehyde_DH_dom"/>
</dbReference>
<dbReference type="InterPro" id="IPR016162">
    <property type="entry name" value="Ald_DH_N"/>
</dbReference>
<comment type="similarity">
    <text evidence="1 4">Belongs to the aldehyde dehydrogenase family.</text>
</comment>
<dbReference type="InterPro" id="IPR016161">
    <property type="entry name" value="Ald_DH/histidinol_DH"/>
</dbReference>
<dbReference type="Pfam" id="PF00171">
    <property type="entry name" value="Aldedh"/>
    <property type="match status" value="1"/>
</dbReference>
<dbReference type="PROSITE" id="PS00687">
    <property type="entry name" value="ALDEHYDE_DEHYDR_GLU"/>
    <property type="match status" value="1"/>
</dbReference>
<evidence type="ECO:0000256" key="1">
    <source>
        <dbReference type="ARBA" id="ARBA00009986"/>
    </source>
</evidence>
<name>A0A7W4Z4J1_9GAMM</name>
<dbReference type="EC" id="1.2.1.3" evidence="6"/>
<feature type="domain" description="Aldehyde dehydrogenase" evidence="5">
    <location>
        <begin position="19"/>
        <end position="484"/>
    </location>
</feature>
<evidence type="ECO:0000256" key="4">
    <source>
        <dbReference type="RuleBase" id="RU003345"/>
    </source>
</evidence>
<keyword evidence="7" id="KW-1185">Reference proteome</keyword>
<gene>
    <name evidence="6" type="ORF">FHR99_000363</name>
</gene>
<dbReference type="CDD" id="cd07089">
    <property type="entry name" value="ALDH_CddD-AldA-like"/>
    <property type="match status" value="1"/>
</dbReference>
<feature type="active site" evidence="3">
    <location>
        <position position="260"/>
    </location>
</feature>
<dbReference type="EMBL" id="JACHWY010000001">
    <property type="protein sequence ID" value="MBB3046127.1"/>
    <property type="molecule type" value="Genomic_DNA"/>
</dbReference>
<evidence type="ECO:0000256" key="3">
    <source>
        <dbReference type="PROSITE-ProRule" id="PRU10007"/>
    </source>
</evidence>
<dbReference type="FunFam" id="3.40.605.10:FF:000026">
    <property type="entry name" value="Aldehyde dehydrogenase, putative"/>
    <property type="match status" value="1"/>
</dbReference>
<dbReference type="Gene3D" id="3.40.605.10">
    <property type="entry name" value="Aldehyde Dehydrogenase, Chain A, domain 1"/>
    <property type="match status" value="1"/>
</dbReference>
<evidence type="ECO:0000256" key="2">
    <source>
        <dbReference type="ARBA" id="ARBA00023002"/>
    </source>
</evidence>
<dbReference type="PANTHER" id="PTHR42804:SF1">
    <property type="entry name" value="ALDEHYDE DEHYDROGENASE-RELATED"/>
    <property type="match status" value="1"/>
</dbReference>
<comment type="caution">
    <text evidence="6">The sequence shown here is derived from an EMBL/GenBank/DDBJ whole genome shotgun (WGS) entry which is preliminary data.</text>
</comment>
<dbReference type="PANTHER" id="PTHR42804">
    <property type="entry name" value="ALDEHYDE DEHYDROGENASE"/>
    <property type="match status" value="1"/>
</dbReference>
<protein>
    <submittedName>
        <fullName evidence="6">Aldehyde dehydrogenase (NAD+)</fullName>
        <ecNumber evidence="6">1.2.1.3</ecNumber>
    </submittedName>
</protein>
<organism evidence="6 7">
    <name type="scientific">Litorivivens lipolytica</name>
    <dbReference type="NCBI Taxonomy" id="1524264"/>
    <lineage>
        <taxon>Bacteria</taxon>
        <taxon>Pseudomonadati</taxon>
        <taxon>Pseudomonadota</taxon>
        <taxon>Gammaproteobacteria</taxon>
        <taxon>Litorivivens</taxon>
    </lineage>
</organism>
<dbReference type="FunFam" id="3.40.605.10:FF:000007">
    <property type="entry name" value="NAD/NADP-dependent betaine aldehyde dehydrogenase"/>
    <property type="match status" value="1"/>
</dbReference>
<reference evidence="6 7" key="1">
    <citation type="submission" date="2020-08" db="EMBL/GenBank/DDBJ databases">
        <title>Genomic Encyclopedia of Type Strains, Phase III (KMG-III): the genomes of soil and plant-associated and newly described type strains.</title>
        <authorList>
            <person name="Whitman W."/>
        </authorList>
    </citation>
    <scope>NUCLEOTIDE SEQUENCE [LARGE SCALE GENOMIC DNA]</scope>
    <source>
        <strain evidence="6 7">CECT 8654</strain>
    </source>
</reference>
<proteinExistence type="inferred from homology"/>
<dbReference type="SUPFAM" id="SSF53720">
    <property type="entry name" value="ALDH-like"/>
    <property type="match status" value="1"/>
</dbReference>
<dbReference type="InterPro" id="IPR016163">
    <property type="entry name" value="Ald_DH_C"/>
</dbReference>
<dbReference type="InterPro" id="IPR029510">
    <property type="entry name" value="Ald_DH_CS_GLU"/>
</dbReference>
<sequence length="488" mass="52423">MSQPSFGEERLYINGELVDAEGGRVYDNINPATEEVIGVGPDASLNDAENALAAARNAFDNTDWSSNHALRLKVLRRFVKVMQDNIEELRQASQREVGATRCFALGPQCDGPVSMASWPLDFLENFQWERGIGEFEVMGIKSKRLVWKEAAGVVAAITPWNFPIQINLAKCMPALAAGCTVVLKAAPDTPWTATLLGRYAKEAGLPAGVFNVLTASDPAEIGNFLTTDPRVDVVSFTGSTAVGKHIMKNAADTVKRVFLELGGKSAMVILDDADLASSLFGVFSIGANAGQGCAITTRLLIPKSKQAEAEEILKSYIGMLGYGDPESEADMMGPLINAKQRARVLAYIEKGKEEGARLLIGGGRPAHLEKGYYVEPTVFVDVDNSMTIAQEEIFGPVLSVIAYEDEADALRIANDSIYGLSGAVYSASEERALNFARKVRTGTMNVNGGNFLGPDAPFGGYKQSGVGREMGPEGFEEYLETKTVAIAV</sequence>
<evidence type="ECO:0000313" key="7">
    <source>
        <dbReference type="Proteomes" id="UP000537130"/>
    </source>
</evidence>
<dbReference type="Gene3D" id="3.40.309.10">
    <property type="entry name" value="Aldehyde Dehydrogenase, Chain A, domain 2"/>
    <property type="match status" value="1"/>
</dbReference>
<accession>A0A7W4Z4J1</accession>
<evidence type="ECO:0000313" key="6">
    <source>
        <dbReference type="EMBL" id="MBB3046127.1"/>
    </source>
</evidence>
<dbReference type="Proteomes" id="UP000537130">
    <property type="component" value="Unassembled WGS sequence"/>
</dbReference>
<dbReference type="GO" id="GO:0004029">
    <property type="term" value="F:aldehyde dehydrogenase (NAD+) activity"/>
    <property type="evidence" value="ECO:0007669"/>
    <property type="project" value="UniProtKB-EC"/>
</dbReference>
<evidence type="ECO:0000259" key="5">
    <source>
        <dbReference type="Pfam" id="PF00171"/>
    </source>
</evidence>
<dbReference type="AlphaFoldDB" id="A0A7W4Z4J1"/>
<keyword evidence="2 4" id="KW-0560">Oxidoreductase</keyword>